<dbReference type="AlphaFoldDB" id="A0A1R3T4E1"/>
<dbReference type="STRING" id="1642647.PSM36_2217"/>
<dbReference type="EMBL" id="LT605205">
    <property type="protein sequence ID" value="SCD21022.1"/>
    <property type="molecule type" value="Genomic_DNA"/>
</dbReference>
<evidence type="ECO:0000313" key="2">
    <source>
        <dbReference type="Proteomes" id="UP000187464"/>
    </source>
</evidence>
<keyword evidence="2" id="KW-1185">Reference proteome</keyword>
<gene>
    <name evidence="1" type="ORF">PSM36_2217</name>
</gene>
<proteinExistence type="predicted"/>
<name>A0A1R3T4E1_9BACT</name>
<sequence length="34" mass="3913">MILYLLLGGFADNHIIKNDYPQLFLKNLAGKSYK</sequence>
<organism evidence="1 2">
    <name type="scientific">Proteiniphilum saccharofermentans</name>
    <dbReference type="NCBI Taxonomy" id="1642647"/>
    <lineage>
        <taxon>Bacteria</taxon>
        <taxon>Pseudomonadati</taxon>
        <taxon>Bacteroidota</taxon>
        <taxon>Bacteroidia</taxon>
        <taxon>Bacteroidales</taxon>
        <taxon>Dysgonomonadaceae</taxon>
        <taxon>Proteiniphilum</taxon>
    </lineage>
</organism>
<reference evidence="1 2" key="1">
    <citation type="submission" date="2016-08" db="EMBL/GenBank/DDBJ databases">
        <authorList>
            <person name="Seilhamer J.J."/>
        </authorList>
    </citation>
    <scope>NUCLEOTIDE SEQUENCE [LARGE SCALE GENOMIC DNA]</scope>
    <source>
        <strain evidence="1">M3/6</strain>
    </source>
</reference>
<evidence type="ECO:0000313" key="1">
    <source>
        <dbReference type="EMBL" id="SCD21022.1"/>
    </source>
</evidence>
<accession>A0A1R3T4E1</accession>
<dbReference type="Proteomes" id="UP000187464">
    <property type="component" value="Chromosome I"/>
</dbReference>
<dbReference type="KEGG" id="psac:PSM36_2217"/>
<protein>
    <submittedName>
        <fullName evidence="1">Uncharacterized protein</fullName>
    </submittedName>
</protein>